<proteinExistence type="predicted"/>
<dbReference type="InterPro" id="IPR001054">
    <property type="entry name" value="A/G_cyclase"/>
</dbReference>
<dbReference type="InterPro" id="IPR029787">
    <property type="entry name" value="Nucleotide_cyclase"/>
</dbReference>
<sequence>MSDSSHPAKECAVLFADLVGSTQLYQRVGDTSAFEVVDRSIRAMRIAVETKRGRVVKHTGDGLMAVFSDADSAADATLAIHQTLKELPSTAEQQRLAVRIGFHFGAVVASGTDVFGDTVNFAARLAELASPGKAITSSETARRLGPEWRSVLHALPPRVIRGVTRPVELCELMCEAVGELTIVQSDHFLLDTEPELRLYLDSTSLVLNSTRPSARIGRDPAADLVVGDTQSSRRHAEIELRGDKFVLIDRSSNGTFVQIEGEREFLLSREEVVLRGRGQFALGRSCSSSPHVVSFVCI</sequence>
<dbReference type="SMART" id="SM00044">
    <property type="entry name" value="CYCc"/>
    <property type="match status" value="1"/>
</dbReference>
<evidence type="ECO:0000259" key="2">
    <source>
        <dbReference type="PROSITE" id="PS50125"/>
    </source>
</evidence>
<dbReference type="RefSeq" id="WP_153161650.1">
    <property type="nucleotide sequence ID" value="NZ_BSPX01000001.1"/>
</dbReference>
<evidence type="ECO:0000313" key="4">
    <source>
        <dbReference type="Proteomes" id="UP001157167"/>
    </source>
</evidence>
<reference evidence="4" key="1">
    <citation type="journal article" date="2019" name="Int. J. Syst. Evol. Microbiol.">
        <title>The Global Catalogue of Microorganisms (GCM) 10K type strain sequencing project: providing services to taxonomists for standard genome sequencing and annotation.</title>
        <authorList>
            <consortium name="The Broad Institute Genomics Platform"/>
            <consortium name="The Broad Institute Genome Sequencing Center for Infectious Disease"/>
            <person name="Wu L."/>
            <person name="Ma J."/>
        </authorList>
    </citation>
    <scope>NUCLEOTIDE SEQUENCE [LARGE SCALE GENOMIC DNA]</scope>
    <source>
        <strain evidence="4">NBRC 102407</strain>
    </source>
</reference>
<dbReference type="InterPro" id="IPR008984">
    <property type="entry name" value="SMAD_FHA_dom_sf"/>
</dbReference>
<dbReference type="SUPFAM" id="SSF55073">
    <property type="entry name" value="Nucleotide cyclase"/>
    <property type="match status" value="1"/>
</dbReference>
<dbReference type="Proteomes" id="UP001157167">
    <property type="component" value="Unassembled WGS sequence"/>
</dbReference>
<evidence type="ECO:0000259" key="1">
    <source>
        <dbReference type="PROSITE" id="PS50006"/>
    </source>
</evidence>
<organism evidence="3 4">
    <name type="scientific">Zoogloea oryzae</name>
    <dbReference type="NCBI Taxonomy" id="310767"/>
    <lineage>
        <taxon>Bacteria</taxon>
        <taxon>Pseudomonadati</taxon>
        <taxon>Pseudomonadota</taxon>
        <taxon>Betaproteobacteria</taxon>
        <taxon>Rhodocyclales</taxon>
        <taxon>Zoogloeaceae</taxon>
        <taxon>Zoogloea</taxon>
    </lineage>
</organism>
<accession>A0ABQ6F5A3</accession>
<comment type="caution">
    <text evidence="3">The sequence shown here is derived from an EMBL/GenBank/DDBJ whole genome shotgun (WGS) entry which is preliminary data.</text>
</comment>
<gene>
    <name evidence="3" type="ORF">GCM10007933_01740</name>
</gene>
<dbReference type="PANTHER" id="PTHR43081">
    <property type="entry name" value="ADENYLATE CYCLASE, TERMINAL-DIFFERENTIATION SPECIFIC-RELATED"/>
    <property type="match status" value="1"/>
</dbReference>
<dbReference type="Pfam" id="PF00211">
    <property type="entry name" value="Guanylate_cyc"/>
    <property type="match status" value="1"/>
</dbReference>
<dbReference type="InterPro" id="IPR050697">
    <property type="entry name" value="Adenylyl/Guanylyl_Cyclase_3/4"/>
</dbReference>
<dbReference type="CDD" id="cd07302">
    <property type="entry name" value="CHD"/>
    <property type="match status" value="1"/>
</dbReference>
<dbReference type="PANTHER" id="PTHR43081:SF19">
    <property type="entry name" value="PH-SENSITIVE ADENYLATE CYCLASE RV1264"/>
    <property type="match status" value="1"/>
</dbReference>
<name>A0ABQ6F5A3_9RHOO</name>
<feature type="domain" description="Guanylate cyclase" evidence="2">
    <location>
        <begin position="12"/>
        <end position="126"/>
    </location>
</feature>
<dbReference type="PROSITE" id="PS50125">
    <property type="entry name" value="GUANYLATE_CYCLASE_2"/>
    <property type="match status" value="1"/>
</dbReference>
<dbReference type="Gene3D" id="2.60.200.20">
    <property type="match status" value="1"/>
</dbReference>
<evidence type="ECO:0000313" key="3">
    <source>
        <dbReference type="EMBL" id="GLT20723.1"/>
    </source>
</evidence>
<dbReference type="CDD" id="cd00060">
    <property type="entry name" value="FHA"/>
    <property type="match status" value="1"/>
</dbReference>
<dbReference type="Gene3D" id="3.30.70.1230">
    <property type="entry name" value="Nucleotide cyclase"/>
    <property type="match status" value="1"/>
</dbReference>
<evidence type="ECO:0008006" key="5">
    <source>
        <dbReference type="Google" id="ProtNLM"/>
    </source>
</evidence>
<protein>
    <recommendedName>
        <fullName evidence="5">Adenylate/guanylate cyclase domain-containing protein</fullName>
    </recommendedName>
</protein>
<dbReference type="PROSITE" id="PS50006">
    <property type="entry name" value="FHA_DOMAIN"/>
    <property type="match status" value="1"/>
</dbReference>
<dbReference type="EMBL" id="BSPX01000001">
    <property type="protein sequence ID" value="GLT20723.1"/>
    <property type="molecule type" value="Genomic_DNA"/>
</dbReference>
<feature type="domain" description="FHA" evidence="1">
    <location>
        <begin position="214"/>
        <end position="258"/>
    </location>
</feature>
<dbReference type="SMART" id="SM00240">
    <property type="entry name" value="FHA"/>
    <property type="match status" value="1"/>
</dbReference>
<dbReference type="InterPro" id="IPR000253">
    <property type="entry name" value="FHA_dom"/>
</dbReference>
<dbReference type="SUPFAM" id="SSF49879">
    <property type="entry name" value="SMAD/FHA domain"/>
    <property type="match status" value="1"/>
</dbReference>
<dbReference type="Pfam" id="PF00498">
    <property type="entry name" value="FHA"/>
    <property type="match status" value="1"/>
</dbReference>
<keyword evidence="4" id="KW-1185">Reference proteome</keyword>